<dbReference type="InterPro" id="IPR007016">
    <property type="entry name" value="O-antigen_ligase-rel_domated"/>
</dbReference>
<feature type="transmembrane region" description="Helical" evidence="5">
    <location>
        <begin position="128"/>
        <end position="147"/>
    </location>
</feature>
<evidence type="ECO:0000256" key="1">
    <source>
        <dbReference type="ARBA" id="ARBA00004141"/>
    </source>
</evidence>
<dbReference type="PANTHER" id="PTHR37422">
    <property type="entry name" value="TEICHURONIC ACID BIOSYNTHESIS PROTEIN TUAE"/>
    <property type="match status" value="1"/>
</dbReference>
<dbReference type="GO" id="GO:0016874">
    <property type="term" value="F:ligase activity"/>
    <property type="evidence" value="ECO:0007669"/>
    <property type="project" value="UniProtKB-KW"/>
</dbReference>
<comment type="subcellular location">
    <subcellularLocation>
        <location evidence="1">Membrane</location>
        <topology evidence="1">Multi-pass membrane protein</topology>
    </subcellularLocation>
</comment>
<gene>
    <name evidence="7" type="ORF">VIBNI_A0786</name>
</gene>
<dbReference type="KEGG" id="vni:VIBNI_A0786"/>
<keyword evidence="8" id="KW-1185">Reference proteome</keyword>
<accession>U4K9U7</accession>
<evidence type="ECO:0000313" key="8">
    <source>
        <dbReference type="Proteomes" id="UP000016895"/>
    </source>
</evidence>
<organism evidence="7 8">
    <name type="scientific">Vibrio nigripulchritudo</name>
    <dbReference type="NCBI Taxonomy" id="28173"/>
    <lineage>
        <taxon>Bacteria</taxon>
        <taxon>Pseudomonadati</taxon>
        <taxon>Pseudomonadota</taxon>
        <taxon>Gammaproteobacteria</taxon>
        <taxon>Vibrionales</taxon>
        <taxon>Vibrionaceae</taxon>
        <taxon>Vibrio</taxon>
    </lineage>
</organism>
<evidence type="ECO:0000259" key="6">
    <source>
        <dbReference type="Pfam" id="PF04932"/>
    </source>
</evidence>
<dbReference type="Proteomes" id="UP000016895">
    <property type="component" value="Chromosome 1"/>
</dbReference>
<keyword evidence="7" id="KW-0436">Ligase</keyword>
<feature type="transmembrane region" description="Helical" evidence="5">
    <location>
        <begin position="73"/>
        <end position="93"/>
    </location>
</feature>
<dbReference type="STRING" id="28173.VIBNI_A0786"/>
<feature type="transmembrane region" description="Helical" evidence="5">
    <location>
        <begin position="21"/>
        <end position="42"/>
    </location>
</feature>
<dbReference type="InterPro" id="IPR051533">
    <property type="entry name" value="WaaL-like"/>
</dbReference>
<reference evidence="7 8" key="1">
    <citation type="journal article" date="2013" name="ISME J.">
        <title>Comparative genomics of pathogenic lineages of Vibrio nigripulchritudo identifies virulence-associated traits.</title>
        <authorList>
            <person name="Goudenege D."/>
            <person name="Labreuche Y."/>
            <person name="Krin E."/>
            <person name="Ansquer D."/>
            <person name="Mangenot S."/>
            <person name="Calteau A."/>
            <person name="Medigue C."/>
            <person name="Mazel D."/>
            <person name="Polz M.F."/>
            <person name="Le Roux F."/>
        </authorList>
    </citation>
    <scope>NUCLEOTIDE SEQUENCE [LARGE SCALE GENOMIC DNA]</scope>
    <source>
        <strain evidence="8">SnF1</strain>
    </source>
</reference>
<dbReference type="AlphaFoldDB" id="U4K9U7"/>
<dbReference type="Gene3D" id="1.25.40.10">
    <property type="entry name" value="Tetratricopeptide repeat domain"/>
    <property type="match status" value="1"/>
</dbReference>
<feature type="transmembrane region" description="Helical" evidence="5">
    <location>
        <begin position="48"/>
        <end position="66"/>
    </location>
</feature>
<dbReference type="Pfam" id="PF04932">
    <property type="entry name" value="Wzy_C"/>
    <property type="match status" value="1"/>
</dbReference>
<dbReference type="SUPFAM" id="SSF48452">
    <property type="entry name" value="TPR-like"/>
    <property type="match status" value="1"/>
</dbReference>
<feature type="transmembrane region" description="Helical" evidence="5">
    <location>
        <begin position="431"/>
        <end position="456"/>
    </location>
</feature>
<feature type="transmembrane region" description="Helical" evidence="5">
    <location>
        <begin position="191"/>
        <end position="207"/>
    </location>
</feature>
<proteinExistence type="predicted"/>
<feature type="domain" description="O-antigen ligase-related" evidence="6">
    <location>
        <begin position="201"/>
        <end position="358"/>
    </location>
</feature>
<evidence type="ECO:0000256" key="5">
    <source>
        <dbReference type="SAM" id="Phobius"/>
    </source>
</evidence>
<keyword evidence="2 5" id="KW-0812">Transmembrane</keyword>
<evidence type="ECO:0000256" key="4">
    <source>
        <dbReference type="ARBA" id="ARBA00023136"/>
    </source>
</evidence>
<keyword evidence="4 5" id="KW-0472">Membrane</keyword>
<dbReference type="OrthoDB" id="5903780at2"/>
<evidence type="ECO:0000256" key="3">
    <source>
        <dbReference type="ARBA" id="ARBA00022989"/>
    </source>
</evidence>
<feature type="transmembrane region" description="Helical" evidence="5">
    <location>
        <begin position="402"/>
        <end position="419"/>
    </location>
</feature>
<evidence type="ECO:0000256" key="2">
    <source>
        <dbReference type="ARBA" id="ARBA00022692"/>
    </source>
</evidence>
<dbReference type="RefSeq" id="WP_022550007.1">
    <property type="nucleotide sequence ID" value="NC_022528.1"/>
</dbReference>
<keyword evidence="3 5" id="KW-1133">Transmembrane helix</keyword>
<feature type="transmembrane region" description="Helical" evidence="5">
    <location>
        <begin position="213"/>
        <end position="230"/>
    </location>
</feature>
<dbReference type="EMBL" id="FO203526">
    <property type="protein sequence ID" value="CCO56957.1"/>
    <property type="molecule type" value="Genomic_DNA"/>
</dbReference>
<feature type="transmembrane region" description="Helical" evidence="5">
    <location>
        <begin position="99"/>
        <end position="121"/>
    </location>
</feature>
<evidence type="ECO:0000313" key="7">
    <source>
        <dbReference type="EMBL" id="CCO56957.1"/>
    </source>
</evidence>
<name>U4K9U7_9VIBR</name>
<dbReference type="GO" id="GO:0016020">
    <property type="term" value="C:membrane"/>
    <property type="evidence" value="ECO:0007669"/>
    <property type="project" value="UniProtKB-SubCell"/>
</dbReference>
<sequence>MLPSFKIMSRLIKQFTYRDSGIWLVLLPITIAITTCVHWNGYFYSHDVPKWLFIDVLLSMFVLSNLRKLACKLSYISFLFGATAYWIVTSFVWSSHVYAGIEFLFRFVLFGLSFSLLVTIYNREQRKNLLLSSSVLSATLFSITFFIERWMNIPVNNGAFTPIGFTNNAGHIFNIWIPALCYIAWCNRFRFVWLLGVSFVLLSVLHVLNISHIRTTVIALALGGLVFLLLQSRHLFKRGNLSLRMPLVVIGIALLVGNSTSQSSFALPHTLSASVSAIEEPLDSYRPRLNMVLNSWDMLKENPFGVGANNFEFQHPEYAKVGTHQASEYVSEKQILKTPHNFLAKVFTELGWIGGILFSLIYLWLIVKAFQLTIAEPKFWWVFVALFAFLTHSLLSQVFLSPMSYIFAILLFAVLIRDKQEATTTERSNKFALPSMAIFALIVPALSFITTVSHFYHYQGVSSQNIEKLEKSVSIYPGNEAAWLELSMAYFYGPKDLDSAITASESFLSLNPNHIYGRHFYGMLLVYNKDCAKAVQTLGGLLKYYPSYKKAEHLFNQAQDCSLRQQNELLSSR</sequence>
<dbReference type="InterPro" id="IPR011990">
    <property type="entry name" value="TPR-like_helical_dom_sf"/>
</dbReference>
<feature type="transmembrane region" description="Helical" evidence="5">
    <location>
        <begin position="159"/>
        <end position="184"/>
    </location>
</feature>
<dbReference type="PATRIC" id="fig|1260221.3.peg.750"/>
<dbReference type="PANTHER" id="PTHR37422:SF23">
    <property type="entry name" value="TEICHURONIC ACID BIOSYNTHESIS PROTEIN TUAE"/>
    <property type="match status" value="1"/>
</dbReference>
<feature type="transmembrane region" description="Helical" evidence="5">
    <location>
        <begin position="350"/>
        <end position="367"/>
    </location>
</feature>
<protein>
    <submittedName>
        <fullName evidence="7">Putative Lipid A core-O-antigen ligase and related enzyme</fullName>
    </submittedName>
</protein>